<dbReference type="PANTHER" id="PTHR11603:SF132">
    <property type="entry name" value="C2H2-TYPE DOMAIN-CONTAINING PROTEIN"/>
    <property type="match status" value="1"/>
</dbReference>
<dbReference type="Gene3D" id="1.10.8.80">
    <property type="entry name" value="Magnesium chelatase subunit I, C-Terminal domain"/>
    <property type="match status" value="1"/>
</dbReference>
<gene>
    <name evidence="2" type="ORF">QBC37DRAFT_410733</name>
</gene>
<feature type="compositionally biased region" description="Gly residues" evidence="1">
    <location>
        <begin position="141"/>
        <end position="150"/>
    </location>
</feature>
<keyword evidence="3" id="KW-1185">Reference proteome</keyword>
<proteinExistence type="predicted"/>
<comment type="caution">
    <text evidence="2">The sequence shown here is derived from an EMBL/GenBank/DDBJ whole genome shotgun (WGS) entry which is preliminary data.</text>
</comment>
<feature type="region of interest" description="Disordered" evidence="1">
    <location>
        <begin position="139"/>
        <end position="174"/>
    </location>
</feature>
<evidence type="ECO:0000313" key="2">
    <source>
        <dbReference type="EMBL" id="KAK4219294.1"/>
    </source>
</evidence>
<feature type="compositionally biased region" description="Low complexity" evidence="1">
    <location>
        <begin position="155"/>
        <end position="173"/>
    </location>
</feature>
<feature type="compositionally biased region" description="Low complexity" evidence="1">
    <location>
        <begin position="298"/>
        <end position="311"/>
    </location>
</feature>
<organism evidence="2 3">
    <name type="scientific">Rhypophila decipiens</name>
    <dbReference type="NCBI Taxonomy" id="261697"/>
    <lineage>
        <taxon>Eukaryota</taxon>
        <taxon>Fungi</taxon>
        <taxon>Dikarya</taxon>
        <taxon>Ascomycota</taxon>
        <taxon>Pezizomycotina</taxon>
        <taxon>Sordariomycetes</taxon>
        <taxon>Sordariomycetidae</taxon>
        <taxon>Sordariales</taxon>
        <taxon>Naviculisporaceae</taxon>
        <taxon>Rhypophila</taxon>
    </lineage>
</organism>
<dbReference type="PANTHER" id="PTHR11603">
    <property type="entry name" value="AAA FAMILY ATPASE"/>
    <property type="match status" value="1"/>
</dbReference>
<protein>
    <recommendedName>
        <fullName evidence="4">Magnesium chelatase</fullName>
    </recommendedName>
</protein>
<evidence type="ECO:0008006" key="4">
    <source>
        <dbReference type="Google" id="ProtNLM"/>
    </source>
</evidence>
<dbReference type="EMBL" id="MU858049">
    <property type="protein sequence ID" value="KAK4219294.1"/>
    <property type="molecule type" value="Genomic_DNA"/>
</dbReference>
<reference evidence="2" key="2">
    <citation type="submission" date="2023-05" db="EMBL/GenBank/DDBJ databases">
        <authorList>
            <consortium name="Lawrence Berkeley National Laboratory"/>
            <person name="Steindorff A."/>
            <person name="Hensen N."/>
            <person name="Bonometti L."/>
            <person name="Westerberg I."/>
            <person name="Brannstrom I.O."/>
            <person name="Guillou S."/>
            <person name="Cros-Aarteil S."/>
            <person name="Calhoun S."/>
            <person name="Haridas S."/>
            <person name="Kuo A."/>
            <person name="Mondo S."/>
            <person name="Pangilinan J."/>
            <person name="Riley R."/>
            <person name="Labutti K."/>
            <person name="Andreopoulos B."/>
            <person name="Lipzen A."/>
            <person name="Chen C."/>
            <person name="Yanf M."/>
            <person name="Daum C."/>
            <person name="Ng V."/>
            <person name="Clum A."/>
            <person name="Ohm R."/>
            <person name="Martin F."/>
            <person name="Silar P."/>
            <person name="Natvig D."/>
            <person name="Lalanne C."/>
            <person name="Gautier V."/>
            <person name="Ament-Velasquez S.L."/>
            <person name="Kruys A."/>
            <person name="Hutchinson M.I."/>
            <person name="Powell A.J."/>
            <person name="Barry K."/>
            <person name="Miller A.N."/>
            <person name="Grigoriev I.V."/>
            <person name="Debuchy R."/>
            <person name="Gladieux P."/>
            <person name="Thoren M.H."/>
            <person name="Johannesson H."/>
        </authorList>
    </citation>
    <scope>NUCLEOTIDE SEQUENCE</scope>
    <source>
        <strain evidence="2">PSN293</strain>
    </source>
</reference>
<feature type="region of interest" description="Disordered" evidence="1">
    <location>
        <begin position="254"/>
        <end position="326"/>
    </location>
</feature>
<evidence type="ECO:0000256" key="1">
    <source>
        <dbReference type="SAM" id="MobiDB-lite"/>
    </source>
</evidence>
<dbReference type="AlphaFoldDB" id="A0AAN7BD03"/>
<feature type="compositionally biased region" description="Acidic residues" evidence="1">
    <location>
        <begin position="261"/>
        <end position="271"/>
    </location>
</feature>
<dbReference type="Proteomes" id="UP001301769">
    <property type="component" value="Unassembled WGS sequence"/>
</dbReference>
<sequence length="463" mass="50419">MAMADARDEYQRQLLQTVHSLSDLELAALLCLIAREHCLISTVPDSVDELADELRLVATKTFNLRPVIVNCHPHTTLDDFATALLIPSPHSSSPVTGQNSNNDPRSVSPFRARQNEALQQQQPAGSYFFLSSRTAAPNAGLRGGGGGGSGNIAISSTGQSYSTTSQQQQSHHQPQIANIILAKHLDRAPKAVQIQALELLRTRRIFTRTSVQPAPKQFLFIALVGAAGGSQARVTKHLNDFFYISHWHDPEESGFPHLDGEYGDQDADSSDPEIYSNDEKASIDSGSSVVKKTPLLPSSDAGFSPSLSSSSLRKPKDTSTTTPTTEKIITPVLKESDISHLAQQTLKVRISIDVLRYQMNIIAFLRMHRAVMGPGCLTPFATRHFDQLVKSLAPLHGLDYVTPSLVALAVKKIYLHRIDLVSDPQKERSAQWGSELAAVEVLLDEVDVEGVIEDVLAMVGVPS</sequence>
<dbReference type="InterPro" id="IPR052041">
    <property type="entry name" value="Nucleic_acid_metab_PIN/TRAM"/>
</dbReference>
<reference evidence="2" key="1">
    <citation type="journal article" date="2023" name="Mol. Phylogenet. Evol.">
        <title>Genome-scale phylogeny and comparative genomics of the fungal order Sordariales.</title>
        <authorList>
            <person name="Hensen N."/>
            <person name="Bonometti L."/>
            <person name="Westerberg I."/>
            <person name="Brannstrom I.O."/>
            <person name="Guillou S."/>
            <person name="Cros-Aarteil S."/>
            <person name="Calhoun S."/>
            <person name="Haridas S."/>
            <person name="Kuo A."/>
            <person name="Mondo S."/>
            <person name="Pangilinan J."/>
            <person name="Riley R."/>
            <person name="LaButti K."/>
            <person name="Andreopoulos B."/>
            <person name="Lipzen A."/>
            <person name="Chen C."/>
            <person name="Yan M."/>
            <person name="Daum C."/>
            <person name="Ng V."/>
            <person name="Clum A."/>
            <person name="Steindorff A."/>
            <person name="Ohm R.A."/>
            <person name="Martin F."/>
            <person name="Silar P."/>
            <person name="Natvig D.O."/>
            <person name="Lalanne C."/>
            <person name="Gautier V."/>
            <person name="Ament-Velasquez S.L."/>
            <person name="Kruys A."/>
            <person name="Hutchinson M.I."/>
            <person name="Powell A.J."/>
            <person name="Barry K."/>
            <person name="Miller A.N."/>
            <person name="Grigoriev I.V."/>
            <person name="Debuchy R."/>
            <person name="Gladieux P."/>
            <person name="Hiltunen Thoren M."/>
            <person name="Johannesson H."/>
        </authorList>
    </citation>
    <scope>NUCLEOTIDE SEQUENCE</scope>
    <source>
        <strain evidence="2">PSN293</strain>
    </source>
</reference>
<accession>A0AAN7BD03</accession>
<name>A0AAN7BD03_9PEZI</name>
<evidence type="ECO:0000313" key="3">
    <source>
        <dbReference type="Proteomes" id="UP001301769"/>
    </source>
</evidence>